<evidence type="ECO:0000313" key="12">
    <source>
        <dbReference type="Proteomes" id="UP000018680"/>
    </source>
</evidence>
<feature type="transmembrane region" description="Helical" evidence="9">
    <location>
        <begin position="123"/>
        <end position="143"/>
    </location>
</feature>
<dbReference type="SMART" id="SM00387">
    <property type="entry name" value="HATPase_c"/>
    <property type="match status" value="1"/>
</dbReference>
<evidence type="ECO:0000259" key="10">
    <source>
        <dbReference type="SMART" id="SM00387"/>
    </source>
</evidence>
<sequence>MRINVLIVGKDEIEGYTAVKCRFQEHQVSEPHTGKLFFIHESYFRRFRWPVLLLSLLIYSGIILSFGRSLGVSANYIVAFPVIAASLGFGFTGGIIAGTLGLPANLLLFALLGHPEFSPESKLIAQIFGMTVGGSMGLLGNYFQELRARIHRIEQISAQLNRQIQDKEVLVQELHHRVKNNLTLIISLIQMQRNNALQKSGTSVEDHLDILARRVRTIASVHDNVYSDETRTSVNLQSHLPRLVDSVIRSYHIPGLDLEVDLQFQSGISLEHATPLSLIILEIVTNSCKHAFSSPDENPRINLYGRETADERIIIISDNGTGSSKHSGGGLGSRIITALARQIRAEVYMETHRGYEYVIKMPLPRHEAAAGDDGQYPPLTAESID</sequence>
<evidence type="ECO:0000256" key="4">
    <source>
        <dbReference type="ARBA" id="ARBA00022679"/>
    </source>
</evidence>
<feature type="transmembrane region" description="Helical" evidence="9">
    <location>
        <begin position="47"/>
        <end position="66"/>
    </location>
</feature>
<keyword evidence="3" id="KW-0597">Phosphoprotein</keyword>
<keyword evidence="12" id="KW-1185">Reference proteome</keyword>
<dbReference type="EC" id="2.7.13.3" evidence="2"/>
<keyword evidence="9" id="KW-0472">Membrane</keyword>
<dbReference type="InterPro" id="IPR003594">
    <property type="entry name" value="HATPase_dom"/>
</dbReference>
<dbReference type="PANTHER" id="PTHR41523">
    <property type="entry name" value="TWO-COMPONENT SYSTEM SENSOR PROTEIN"/>
    <property type="match status" value="1"/>
</dbReference>
<dbReference type="SUPFAM" id="SSF55874">
    <property type="entry name" value="ATPase domain of HSP90 chaperone/DNA topoisomerase II/histidine kinase"/>
    <property type="match status" value="1"/>
</dbReference>
<feature type="domain" description="Histidine kinase/HSP90-like ATPase" evidence="10">
    <location>
        <begin position="271"/>
        <end position="365"/>
    </location>
</feature>
<dbReference type="STRING" id="1307761.L21SP2_0841"/>
<evidence type="ECO:0000256" key="3">
    <source>
        <dbReference type="ARBA" id="ARBA00022553"/>
    </source>
</evidence>
<evidence type="ECO:0000256" key="8">
    <source>
        <dbReference type="SAM" id="Coils"/>
    </source>
</evidence>
<keyword evidence="4" id="KW-0808">Transferase</keyword>
<dbReference type="InterPro" id="IPR011495">
    <property type="entry name" value="Sig_transdc_His_kin_sub2_dim/P"/>
</dbReference>
<evidence type="ECO:0000256" key="7">
    <source>
        <dbReference type="ARBA" id="ARBA00022840"/>
    </source>
</evidence>
<dbReference type="Gene3D" id="3.30.450.20">
    <property type="entry name" value="PAS domain"/>
    <property type="match status" value="1"/>
</dbReference>
<reference evidence="11 12" key="1">
    <citation type="journal article" date="2015" name="Stand. Genomic Sci.">
        <title>Complete genome sequence and description of Salinispira pacifica gen. nov., sp. nov., a novel spirochaete isolated form a hypersaline microbial mat.</title>
        <authorList>
            <person name="Ben Hania W."/>
            <person name="Joseph M."/>
            <person name="Schumann P."/>
            <person name="Bunk B."/>
            <person name="Fiebig A."/>
            <person name="Sproer C."/>
            <person name="Klenk H.P."/>
            <person name="Fardeau M.L."/>
            <person name="Spring S."/>
        </authorList>
    </citation>
    <scope>NUCLEOTIDE SEQUENCE [LARGE SCALE GENOMIC DNA]</scope>
    <source>
        <strain evidence="11 12">L21-RPul-D2</strain>
    </source>
</reference>
<evidence type="ECO:0000256" key="6">
    <source>
        <dbReference type="ARBA" id="ARBA00022777"/>
    </source>
</evidence>
<dbReference type="eggNOG" id="COG3920">
    <property type="taxonomic scope" value="Bacteria"/>
</dbReference>
<comment type="catalytic activity">
    <reaction evidence="1">
        <text>ATP + protein L-histidine = ADP + protein N-phospho-L-histidine.</text>
        <dbReference type="EC" id="2.7.13.3"/>
    </reaction>
</comment>
<dbReference type="PANTHER" id="PTHR41523:SF8">
    <property type="entry name" value="ETHYLENE RESPONSE SENSOR PROTEIN"/>
    <property type="match status" value="1"/>
</dbReference>
<organism evidence="11 12">
    <name type="scientific">Salinispira pacifica</name>
    <dbReference type="NCBI Taxonomy" id="1307761"/>
    <lineage>
        <taxon>Bacteria</taxon>
        <taxon>Pseudomonadati</taxon>
        <taxon>Spirochaetota</taxon>
        <taxon>Spirochaetia</taxon>
        <taxon>Spirochaetales</taxon>
        <taxon>Spirochaetaceae</taxon>
        <taxon>Salinispira</taxon>
    </lineage>
</organism>
<keyword evidence="5" id="KW-0547">Nucleotide-binding</keyword>
<name>V5WGH0_9SPIO</name>
<evidence type="ECO:0000256" key="2">
    <source>
        <dbReference type="ARBA" id="ARBA00012438"/>
    </source>
</evidence>
<dbReference type="KEGG" id="slr:L21SP2_0841"/>
<gene>
    <name evidence="11" type="ORF">L21SP2_0841</name>
</gene>
<keyword evidence="9" id="KW-1133">Transmembrane helix</keyword>
<keyword evidence="8" id="KW-0175">Coiled coil</keyword>
<proteinExistence type="predicted"/>
<dbReference type="GO" id="GO:0004673">
    <property type="term" value="F:protein histidine kinase activity"/>
    <property type="evidence" value="ECO:0007669"/>
    <property type="project" value="UniProtKB-EC"/>
</dbReference>
<dbReference type="Pfam" id="PF07568">
    <property type="entry name" value="HisKA_2"/>
    <property type="match status" value="1"/>
</dbReference>
<keyword evidence="7" id="KW-0067">ATP-binding</keyword>
<evidence type="ECO:0000256" key="1">
    <source>
        <dbReference type="ARBA" id="ARBA00000085"/>
    </source>
</evidence>
<evidence type="ECO:0000313" key="11">
    <source>
        <dbReference type="EMBL" id="AHC14261.1"/>
    </source>
</evidence>
<dbReference type="Gene3D" id="3.30.565.10">
    <property type="entry name" value="Histidine kinase-like ATPase, C-terminal domain"/>
    <property type="match status" value="1"/>
</dbReference>
<accession>V5WGH0</accession>
<dbReference type="InterPro" id="IPR036890">
    <property type="entry name" value="HATPase_C_sf"/>
</dbReference>
<feature type="transmembrane region" description="Helical" evidence="9">
    <location>
        <begin position="78"/>
        <end position="111"/>
    </location>
</feature>
<dbReference type="HOGENOM" id="CLU_717446_0_0_12"/>
<protein>
    <recommendedName>
        <fullName evidence="2">histidine kinase</fullName>
        <ecNumber evidence="2">2.7.13.3</ecNumber>
    </recommendedName>
</protein>
<evidence type="ECO:0000256" key="5">
    <source>
        <dbReference type="ARBA" id="ARBA00022741"/>
    </source>
</evidence>
<dbReference type="EMBL" id="CP006939">
    <property type="protein sequence ID" value="AHC14261.1"/>
    <property type="molecule type" value="Genomic_DNA"/>
</dbReference>
<dbReference type="GO" id="GO:0005524">
    <property type="term" value="F:ATP binding"/>
    <property type="evidence" value="ECO:0007669"/>
    <property type="project" value="UniProtKB-KW"/>
</dbReference>
<dbReference type="OrthoDB" id="9767435at2"/>
<evidence type="ECO:0000256" key="9">
    <source>
        <dbReference type="SAM" id="Phobius"/>
    </source>
</evidence>
<feature type="coiled-coil region" evidence="8">
    <location>
        <begin position="143"/>
        <end position="173"/>
    </location>
</feature>
<keyword evidence="6" id="KW-0418">Kinase</keyword>
<keyword evidence="9" id="KW-0812">Transmembrane</keyword>
<dbReference type="Proteomes" id="UP000018680">
    <property type="component" value="Chromosome"/>
</dbReference>
<dbReference type="AlphaFoldDB" id="V5WGH0"/>